<evidence type="ECO:0000259" key="22">
    <source>
        <dbReference type="PROSITE" id="PS01033"/>
    </source>
</evidence>
<dbReference type="InterPro" id="IPR017938">
    <property type="entry name" value="Riboflavin_synthase-like_b-brl"/>
</dbReference>
<evidence type="ECO:0000313" key="25">
    <source>
        <dbReference type="Proteomes" id="UP000053681"/>
    </source>
</evidence>
<feature type="domain" description="Globin" evidence="22">
    <location>
        <begin position="1"/>
        <end position="137"/>
    </location>
</feature>
<dbReference type="SUPFAM" id="SSF52343">
    <property type="entry name" value="Ferredoxin reductase-like, C-terminal NADP-linked domain"/>
    <property type="match status" value="1"/>
</dbReference>
<dbReference type="GO" id="GO:0046210">
    <property type="term" value="P:nitric oxide catabolic process"/>
    <property type="evidence" value="ECO:0007669"/>
    <property type="project" value="TreeGrafter"/>
</dbReference>
<dbReference type="InterPro" id="IPR000971">
    <property type="entry name" value="Globin"/>
</dbReference>
<evidence type="ECO:0000256" key="19">
    <source>
        <dbReference type="ARBA" id="ARBA00048649"/>
    </source>
</evidence>
<evidence type="ECO:0000256" key="8">
    <source>
        <dbReference type="ARBA" id="ARBA00022621"/>
    </source>
</evidence>
<comment type="catalytic activity">
    <reaction evidence="19">
        <text>2 nitric oxide + NADH + 2 O2 = 2 nitrate + NAD(+) + H(+)</text>
        <dbReference type="Rhea" id="RHEA:19469"/>
        <dbReference type="ChEBI" id="CHEBI:15378"/>
        <dbReference type="ChEBI" id="CHEBI:15379"/>
        <dbReference type="ChEBI" id="CHEBI:16480"/>
        <dbReference type="ChEBI" id="CHEBI:17632"/>
        <dbReference type="ChEBI" id="CHEBI:57540"/>
        <dbReference type="ChEBI" id="CHEBI:57945"/>
        <dbReference type="EC" id="1.14.12.17"/>
    </reaction>
</comment>
<comment type="catalytic activity">
    <reaction evidence="20">
        <text>2 nitric oxide + NADPH + 2 O2 = 2 nitrate + NADP(+) + H(+)</text>
        <dbReference type="Rhea" id="RHEA:19465"/>
        <dbReference type="ChEBI" id="CHEBI:15378"/>
        <dbReference type="ChEBI" id="CHEBI:15379"/>
        <dbReference type="ChEBI" id="CHEBI:16480"/>
        <dbReference type="ChEBI" id="CHEBI:17632"/>
        <dbReference type="ChEBI" id="CHEBI:57783"/>
        <dbReference type="ChEBI" id="CHEBI:58349"/>
        <dbReference type="EC" id="1.14.12.17"/>
    </reaction>
</comment>
<evidence type="ECO:0000256" key="3">
    <source>
        <dbReference type="ARBA" id="ARBA00006401"/>
    </source>
</evidence>
<dbReference type="Pfam" id="PF00970">
    <property type="entry name" value="FAD_binding_6"/>
    <property type="match status" value="1"/>
</dbReference>
<dbReference type="InterPro" id="IPR008333">
    <property type="entry name" value="Cbr1-like_FAD-bd_dom"/>
</dbReference>
<gene>
    <name evidence="24" type="ORF">AS180_18510</name>
</gene>
<dbReference type="SUPFAM" id="SSF63380">
    <property type="entry name" value="Riboflavin synthase domain-like"/>
    <property type="match status" value="1"/>
</dbReference>
<sequence>MNQHEIDIVKSTAPVLAQYGEQITTCFYRNLFEAHPELLNVFNRTNQRTGRQQTALANTVYAAAQHIDQLHVLVPVVKQIAHKHRSIGVKAEHYPIVGEFLLGAIKEVLGDSATDDILAAWKKAYGDIADIFISVEKEMYEQAEGAKGGWSDYKPFVVAKKVKESSDVYSFYLKPVDQNPLPTFLPGQYVSVRVQVPSEEFMSIRQYSLSDFGDQSYYRITVKREVNVAEGEVSAYLHDHVEVGNEIEMSAPAGDFVLEQSEEHPVVLISGGVGITPTMPMLKKSIEEHRDITFIHAVRTKEQHIFKDDLQELFAKYPFSYHVAYSDGDVDADRTYDQKAGRIIRDDLQKWCKNTEASFYICGSPLFMEEMIKSLKAIGVKSESIHFEAFTPKMSVAVTE</sequence>
<reference evidence="24 25" key="1">
    <citation type="submission" date="2015-11" db="EMBL/GenBank/DDBJ databases">
        <title>Bacillus caseinolyticus sp nov.</title>
        <authorList>
            <person name="Dastager S.G."/>
            <person name="Mawlankar R."/>
        </authorList>
    </citation>
    <scope>NUCLEOTIDE SEQUENCE [LARGE SCALE GENOMIC DNA]</scope>
    <source>
        <strain evidence="24 25">SGD-V-76</strain>
    </source>
</reference>
<dbReference type="InterPro" id="IPR017927">
    <property type="entry name" value="FAD-bd_FR_type"/>
</dbReference>
<dbReference type="PROSITE" id="PS51384">
    <property type="entry name" value="FAD_FR"/>
    <property type="match status" value="1"/>
</dbReference>
<dbReference type="GO" id="GO:0071500">
    <property type="term" value="P:cellular response to nitrosative stress"/>
    <property type="evidence" value="ECO:0007669"/>
    <property type="project" value="TreeGrafter"/>
</dbReference>
<evidence type="ECO:0000256" key="9">
    <source>
        <dbReference type="ARBA" id="ARBA00022630"/>
    </source>
</evidence>
<evidence type="ECO:0000256" key="14">
    <source>
        <dbReference type="ARBA" id="ARBA00023004"/>
    </source>
</evidence>
<keyword evidence="8 21" id="KW-0561">Oxygen transport</keyword>
<evidence type="ECO:0000256" key="6">
    <source>
        <dbReference type="ARBA" id="ARBA00014637"/>
    </source>
</evidence>
<keyword evidence="11" id="KW-0274">FAD</keyword>
<keyword evidence="15" id="KW-0520">NAD</keyword>
<dbReference type="FunFam" id="1.10.490.10:FF:000003">
    <property type="entry name" value="Flavohemoprotein"/>
    <property type="match status" value="1"/>
</dbReference>
<dbReference type="InterPro" id="IPR012292">
    <property type="entry name" value="Globin/Proto"/>
</dbReference>
<dbReference type="Pfam" id="PF00175">
    <property type="entry name" value="NAD_binding_1"/>
    <property type="match status" value="1"/>
</dbReference>
<dbReference type="RefSeq" id="WP_062687288.1">
    <property type="nucleotide sequence ID" value="NZ_KQ758698.1"/>
</dbReference>
<evidence type="ECO:0000256" key="21">
    <source>
        <dbReference type="RuleBase" id="RU000356"/>
    </source>
</evidence>
<evidence type="ECO:0000256" key="2">
    <source>
        <dbReference type="ARBA" id="ARBA00001974"/>
    </source>
</evidence>
<dbReference type="PROSITE" id="PS01033">
    <property type="entry name" value="GLOBIN"/>
    <property type="match status" value="1"/>
</dbReference>
<evidence type="ECO:0000256" key="13">
    <source>
        <dbReference type="ARBA" id="ARBA00023002"/>
    </source>
</evidence>
<accession>A0A0V8JHN1</accession>
<keyword evidence="10" id="KW-0479">Metal-binding</keyword>
<evidence type="ECO:0000256" key="15">
    <source>
        <dbReference type="ARBA" id="ARBA00023027"/>
    </source>
</evidence>
<dbReference type="GO" id="GO:0046872">
    <property type="term" value="F:metal ion binding"/>
    <property type="evidence" value="ECO:0007669"/>
    <property type="project" value="UniProtKB-KW"/>
</dbReference>
<evidence type="ECO:0000256" key="11">
    <source>
        <dbReference type="ARBA" id="ARBA00022827"/>
    </source>
</evidence>
<comment type="cofactor">
    <cofactor evidence="1">
        <name>heme b</name>
        <dbReference type="ChEBI" id="CHEBI:60344"/>
    </cofactor>
</comment>
<dbReference type="PRINTS" id="PR00371">
    <property type="entry name" value="FPNCR"/>
</dbReference>
<keyword evidence="21" id="KW-0813">Transport</keyword>
<dbReference type="InterPro" id="IPR001433">
    <property type="entry name" value="OxRdtase_FAD/NAD-bd"/>
</dbReference>
<dbReference type="Gene3D" id="1.10.490.10">
    <property type="entry name" value="Globins"/>
    <property type="match status" value="1"/>
</dbReference>
<feature type="domain" description="FAD-binding FR-type" evidence="23">
    <location>
        <begin position="151"/>
        <end position="259"/>
    </location>
</feature>
<dbReference type="PANTHER" id="PTHR43396:SF3">
    <property type="entry name" value="FLAVOHEMOPROTEIN"/>
    <property type="match status" value="1"/>
</dbReference>
<dbReference type="GO" id="GO:0019825">
    <property type="term" value="F:oxygen binding"/>
    <property type="evidence" value="ECO:0007669"/>
    <property type="project" value="InterPro"/>
</dbReference>
<dbReference type="SUPFAM" id="SSF46458">
    <property type="entry name" value="Globin-like"/>
    <property type="match status" value="1"/>
</dbReference>
<evidence type="ECO:0000256" key="7">
    <source>
        <dbReference type="ARBA" id="ARBA00022617"/>
    </source>
</evidence>
<protein>
    <recommendedName>
        <fullName evidence="6">Flavohemoprotein</fullName>
        <ecNumber evidence="5">1.14.12.17</ecNumber>
    </recommendedName>
    <alternativeName>
        <fullName evidence="17">Flavohemoglobin</fullName>
    </alternativeName>
    <alternativeName>
        <fullName evidence="16">Hemoglobin-like protein</fullName>
    </alternativeName>
    <alternativeName>
        <fullName evidence="18">Nitric oxide dioxygenase</fullName>
    </alternativeName>
</protein>
<dbReference type="InterPro" id="IPR001709">
    <property type="entry name" value="Flavoprot_Pyr_Nucl_cyt_Rdtase"/>
</dbReference>
<name>A0A0V8JHN1_9BACI</name>
<evidence type="ECO:0000256" key="10">
    <source>
        <dbReference type="ARBA" id="ARBA00022723"/>
    </source>
</evidence>
<evidence type="ECO:0000256" key="18">
    <source>
        <dbReference type="ARBA" id="ARBA00033187"/>
    </source>
</evidence>
<dbReference type="Proteomes" id="UP000053681">
    <property type="component" value="Unassembled WGS sequence"/>
</dbReference>
<dbReference type="CDD" id="cd14777">
    <property type="entry name" value="Yhb1-globin-like"/>
    <property type="match status" value="1"/>
</dbReference>
<dbReference type="Gene3D" id="2.40.30.10">
    <property type="entry name" value="Translation factors"/>
    <property type="match status" value="1"/>
</dbReference>
<dbReference type="PRINTS" id="PR00410">
    <property type="entry name" value="PHEHYDRXLASE"/>
</dbReference>
<evidence type="ECO:0000256" key="5">
    <source>
        <dbReference type="ARBA" id="ARBA00012229"/>
    </source>
</evidence>
<comment type="similarity">
    <text evidence="3">In the C-terminal section; belongs to the flavoprotein pyridine nucleotide cytochrome reductase family.</text>
</comment>
<evidence type="ECO:0000259" key="23">
    <source>
        <dbReference type="PROSITE" id="PS51384"/>
    </source>
</evidence>
<keyword evidence="14" id="KW-0408">Iron</keyword>
<dbReference type="GO" id="GO:0005344">
    <property type="term" value="F:oxygen carrier activity"/>
    <property type="evidence" value="ECO:0007669"/>
    <property type="project" value="UniProtKB-KW"/>
</dbReference>
<evidence type="ECO:0000256" key="17">
    <source>
        <dbReference type="ARBA" id="ARBA00030929"/>
    </source>
</evidence>
<evidence type="ECO:0000256" key="12">
    <source>
        <dbReference type="ARBA" id="ARBA00022857"/>
    </source>
</evidence>
<dbReference type="PANTHER" id="PTHR43396">
    <property type="entry name" value="FLAVOHEMOPROTEIN"/>
    <property type="match status" value="1"/>
</dbReference>
<evidence type="ECO:0000313" key="24">
    <source>
        <dbReference type="EMBL" id="KSU86474.1"/>
    </source>
</evidence>
<dbReference type="GO" id="GO:0020037">
    <property type="term" value="F:heme binding"/>
    <property type="evidence" value="ECO:0007669"/>
    <property type="project" value="InterPro"/>
</dbReference>
<dbReference type="EC" id="1.14.12.17" evidence="5"/>
<dbReference type="InterPro" id="IPR009050">
    <property type="entry name" value="Globin-like_sf"/>
</dbReference>
<dbReference type="GO" id="GO:0071949">
    <property type="term" value="F:FAD binding"/>
    <property type="evidence" value="ECO:0007669"/>
    <property type="project" value="TreeGrafter"/>
</dbReference>
<dbReference type="CDD" id="cd06184">
    <property type="entry name" value="flavohem_like_fad_nad_binding"/>
    <property type="match status" value="1"/>
</dbReference>
<evidence type="ECO:0000256" key="4">
    <source>
        <dbReference type="ARBA" id="ARBA00008414"/>
    </source>
</evidence>
<dbReference type="InterPro" id="IPR039261">
    <property type="entry name" value="FNR_nucleotide-bd"/>
</dbReference>
<keyword evidence="7 21" id="KW-0349">Heme</keyword>
<dbReference type="Pfam" id="PF00042">
    <property type="entry name" value="Globin"/>
    <property type="match status" value="1"/>
</dbReference>
<proteinExistence type="inferred from homology"/>
<dbReference type="NCBIfam" id="NF009805">
    <property type="entry name" value="PRK13289.1"/>
    <property type="match status" value="1"/>
</dbReference>
<dbReference type="AlphaFoldDB" id="A0A0V8JHN1"/>
<evidence type="ECO:0000256" key="16">
    <source>
        <dbReference type="ARBA" id="ARBA00030024"/>
    </source>
</evidence>
<organism evidence="24 25">
    <name type="scientific">Priestia veravalensis</name>
    <dbReference type="NCBI Taxonomy" id="1414648"/>
    <lineage>
        <taxon>Bacteria</taxon>
        <taxon>Bacillati</taxon>
        <taxon>Bacillota</taxon>
        <taxon>Bacilli</taxon>
        <taxon>Bacillales</taxon>
        <taxon>Bacillaceae</taxon>
        <taxon>Priestia</taxon>
    </lineage>
</organism>
<keyword evidence="9" id="KW-0285">Flavoprotein</keyword>
<dbReference type="EMBL" id="LNQP01000083">
    <property type="protein sequence ID" value="KSU86474.1"/>
    <property type="molecule type" value="Genomic_DNA"/>
</dbReference>
<evidence type="ECO:0000256" key="1">
    <source>
        <dbReference type="ARBA" id="ARBA00001970"/>
    </source>
</evidence>
<evidence type="ECO:0000256" key="20">
    <source>
        <dbReference type="ARBA" id="ARBA00049433"/>
    </source>
</evidence>
<keyword evidence="25" id="KW-1185">Reference proteome</keyword>
<dbReference type="FunFam" id="2.40.30.10:FF:000034">
    <property type="entry name" value="Flavohemoprotein"/>
    <property type="match status" value="1"/>
</dbReference>
<dbReference type="Gene3D" id="3.40.50.80">
    <property type="entry name" value="Nucleotide-binding domain of ferredoxin-NADP reductase (FNR) module"/>
    <property type="match status" value="1"/>
</dbReference>
<comment type="caution">
    <text evidence="24">The sequence shown here is derived from an EMBL/GenBank/DDBJ whole genome shotgun (WGS) entry which is preliminary data.</text>
</comment>
<comment type="cofactor">
    <cofactor evidence="2">
        <name>FAD</name>
        <dbReference type="ChEBI" id="CHEBI:57692"/>
    </cofactor>
</comment>
<keyword evidence="13" id="KW-0560">Oxidoreductase</keyword>
<comment type="similarity">
    <text evidence="4">Belongs to the globin family. Two-domain flavohemoproteins subfamily.</text>
</comment>
<keyword evidence="12" id="KW-0521">NADP</keyword>
<dbReference type="GO" id="GO:0008941">
    <property type="term" value="F:nitric oxide dioxygenase NAD(P)H activity"/>
    <property type="evidence" value="ECO:0007669"/>
    <property type="project" value="UniProtKB-EC"/>
</dbReference>